<sequence>MTEGFGSNGDRAISAYLDSVGSLAELLRRFNATKDALHWTPTSRIATDQAITVTTSPSAASFHVHGIKVVYGKTSRNGARVPSPGF</sequence>
<accession>A0AAD4I988</accession>
<name>A0AAD4I988_9PLEO</name>
<gene>
    <name evidence="1" type="ORF">G6011_06089</name>
</gene>
<dbReference type="EMBL" id="JAANER010000005">
    <property type="protein sequence ID" value="KAG9189221.1"/>
    <property type="molecule type" value="Genomic_DNA"/>
</dbReference>
<organism evidence="1 2">
    <name type="scientific">Alternaria panax</name>
    <dbReference type="NCBI Taxonomy" id="48097"/>
    <lineage>
        <taxon>Eukaryota</taxon>
        <taxon>Fungi</taxon>
        <taxon>Dikarya</taxon>
        <taxon>Ascomycota</taxon>
        <taxon>Pezizomycotina</taxon>
        <taxon>Dothideomycetes</taxon>
        <taxon>Pleosporomycetidae</taxon>
        <taxon>Pleosporales</taxon>
        <taxon>Pleosporineae</taxon>
        <taxon>Pleosporaceae</taxon>
        <taxon>Alternaria</taxon>
        <taxon>Alternaria sect. Panax</taxon>
    </lineage>
</organism>
<comment type="caution">
    <text evidence="1">The sequence shown here is derived from an EMBL/GenBank/DDBJ whole genome shotgun (WGS) entry which is preliminary data.</text>
</comment>
<keyword evidence="2" id="KW-1185">Reference proteome</keyword>
<reference evidence="1" key="1">
    <citation type="submission" date="2021-07" db="EMBL/GenBank/DDBJ databases">
        <title>Genome Resource of American Ginseng Black Spot Pathogen Alternaria panax.</title>
        <authorList>
            <person name="Qiu C."/>
            <person name="Wang W."/>
            <person name="Liu Z."/>
        </authorList>
    </citation>
    <scope>NUCLEOTIDE SEQUENCE</scope>
    <source>
        <strain evidence="1">BNCC115425</strain>
    </source>
</reference>
<evidence type="ECO:0000313" key="1">
    <source>
        <dbReference type="EMBL" id="KAG9189221.1"/>
    </source>
</evidence>
<dbReference type="Proteomes" id="UP001199106">
    <property type="component" value="Unassembled WGS sequence"/>
</dbReference>
<proteinExistence type="predicted"/>
<protein>
    <submittedName>
        <fullName evidence="1">Uncharacterized protein</fullName>
    </submittedName>
</protein>
<dbReference type="AlphaFoldDB" id="A0AAD4I988"/>
<evidence type="ECO:0000313" key="2">
    <source>
        <dbReference type="Proteomes" id="UP001199106"/>
    </source>
</evidence>